<organism evidence="1 2">
    <name type="scientific">Vibrio cholerae</name>
    <dbReference type="NCBI Taxonomy" id="666"/>
    <lineage>
        <taxon>Bacteria</taxon>
        <taxon>Pseudomonadati</taxon>
        <taxon>Pseudomonadota</taxon>
        <taxon>Gammaproteobacteria</taxon>
        <taxon>Vibrionales</taxon>
        <taxon>Vibrionaceae</taxon>
        <taxon>Vibrio</taxon>
    </lineage>
</organism>
<gene>
    <name evidence="1" type="ORF">ERS013201_03003</name>
</gene>
<dbReference type="Proteomes" id="UP000046067">
    <property type="component" value="Unassembled WGS sequence"/>
</dbReference>
<dbReference type="AlphaFoldDB" id="A0A655Z616"/>
<proteinExistence type="predicted"/>
<evidence type="ECO:0000313" key="2">
    <source>
        <dbReference type="Proteomes" id="UP000046067"/>
    </source>
</evidence>
<evidence type="ECO:0000313" key="1">
    <source>
        <dbReference type="EMBL" id="CSC58676.1"/>
    </source>
</evidence>
<name>A0A655Z616_VIBCL</name>
<accession>A0A655Z616</accession>
<protein>
    <submittedName>
        <fullName evidence="1">Uncharacterized protein</fullName>
    </submittedName>
</protein>
<sequence>MYRADASTGQHSNRRFWHHRHVDTDDITLAYALLFQRIGKTAHFLVQLLIRQGFVLSWVIAFPNDRDLVATGRQMAINTVGRNV</sequence>
<dbReference type="EMBL" id="CWQJ01000022">
    <property type="protein sequence ID" value="CSC58676.1"/>
    <property type="molecule type" value="Genomic_DNA"/>
</dbReference>
<reference evidence="1 2" key="1">
    <citation type="submission" date="2015-07" db="EMBL/GenBank/DDBJ databases">
        <authorList>
            <consortium name="Pathogen Informatics"/>
        </authorList>
    </citation>
    <scope>NUCLEOTIDE SEQUENCE [LARGE SCALE GENOMIC DNA]</scope>
    <source>
        <strain evidence="1 2">A325</strain>
    </source>
</reference>
<dbReference type="AntiFam" id="ANF00075">
    <property type="entry name" value="Shadow ORF (opposite prpE)"/>
</dbReference>